<evidence type="ECO:0000256" key="5">
    <source>
        <dbReference type="ARBA" id="ARBA00022840"/>
    </source>
</evidence>
<accession>A0AAW1VFQ3</accession>
<dbReference type="Pfam" id="PF00270">
    <property type="entry name" value="DEAD"/>
    <property type="match status" value="1"/>
</dbReference>
<dbReference type="EMBL" id="JARQZJ010000136">
    <property type="protein sequence ID" value="KAK9892603.1"/>
    <property type="molecule type" value="Genomic_DNA"/>
</dbReference>
<proteinExistence type="predicted"/>
<dbReference type="InterPro" id="IPR011545">
    <property type="entry name" value="DEAD/DEAH_box_helicase_dom"/>
</dbReference>
<dbReference type="GO" id="GO:0005524">
    <property type="term" value="F:ATP binding"/>
    <property type="evidence" value="ECO:0007669"/>
    <property type="project" value="UniProtKB-KW"/>
</dbReference>
<name>A0AAW1VFQ3_9CUCU</name>
<dbReference type="PROSITE" id="PS51195">
    <property type="entry name" value="Q_MOTIF"/>
    <property type="match status" value="1"/>
</dbReference>
<evidence type="ECO:0000256" key="1">
    <source>
        <dbReference type="ARBA" id="ARBA00012552"/>
    </source>
</evidence>
<feature type="domain" description="DEAD-box RNA helicase Q" evidence="8">
    <location>
        <begin position="96"/>
        <end position="124"/>
    </location>
</feature>
<dbReference type="InterPro" id="IPR027417">
    <property type="entry name" value="P-loop_NTPase"/>
</dbReference>
<keyword evidence="4" id="KW-0347">Helicase</keyword>
<evidence type="ECO:0000256" key="7">
    <source>
        <dbReference type="SAM" id="MobiDB-lite"/>
    </source>
</evidence>
<feature type="region of interest" description="Disordered" evidence="7">
    <location>
        <begin position="1"/>
        <end position="43"/>
    </location>
</feature>
<dbReference type="SUPFAM" id="SSF52540">
    <property type="entry name" value="P-loop containing nucleoside triphosphate hydrolases"/>
    <property type="match status" value="1"/>
</dbReference>
<dbReference type="Proteomes" id="UP001431783">
    <property type="component" value="Unassembled WGS sequence"/>
</dbReference>
<organism evidence="9 10">
    <name type="scientific">Henosepilachna vigintioctopunctata</name>
    <dbReference type="NCBI Taxonomy" id="420089"/>
    <lineage>
        <taxon>Eukaryota</taxon>
        <taxon>Metazoa</taxon>
        <taxon>Ecdysozoa</taxon>
        <taxon>Arthropoda</taxon>
        <taxon>Hexapoda</taxon>
        <taxon>Insecta</taxon>
        <taxon>Pterygota</taxon>
        <taxon>Neoptera</taxon>
        <taxon>Endopterygota</taxon>
        <taxon>Coleoptera</taxon>
        <taxon>Polyphaga</taxon>
        <taxon>Cucujiformia</taxon>
        <taxon>Coccinelloidea</taxon>
        <taxon>Coccinellidae</taxon>
        <taxon>Epilachninae</taxon>
        <taxon>Epilachnini</taxon>
        <taxon>Henosepilachna</taxon>
    </lineage>
</organism>
<comment type="caution">
    <text evidence="9">The sequence shown here is derived from an EMBL/GenBank/DDBJ whole genome shotgun (WGS) entry which is preliminary data.</text>
</comment>
<dbReference type="GO" id="GO:0016787">
    <property type="term" value="F:hydrolase activity"/>
    <property type="evidence" value="ECO:0007669"/>
    <property type="project" value="UniProtKB-KW"/>
</dbReference>
<evidence type="ECO:0000256" key="2">
    <source>
        <dbReference type="ARBA" id="ARBA00022741"/>
    </source>
</evidence>
<feature type="compositionally biased region" description="Basic residues" evidence="7">
    <location>
        <begin position="1"/>
        <end position="20"/>
    </location>
</feature>
<sequence>MRGRVGRRSRSRDRGRRSRSRDRPYRGEGRGGGARRNQAGANLRKPRWDLSRLEPFKKDFYVPHINVSNRHVEEIEEWRGQKEISLKGRDIPAPVLSFEEVNFPEYVMAGVKKMGFKIPTAIQAQGWPIALSGRDMVGIASTGSGKTLSYILPAIVHINHQPRLQRNQSVNDGPTKTTKYETKRFRKYS</sequence>
<protein>
    <recommendedName>
        <fullName evidence="1">RNA helicase</fullName>
        <ecNumber evidence="1">3.6.4.13</ecNumber>
    </recommendedName>
</protein>
<gene>
    <name evidence="9" type="ORF">WA026_020984</name>
</gene>
<reference evidence="9 10" key="1">
    <citation type="submission" date="2023-03" db="EMBL/GenBank/DDBJ databases">
        <title>Genome insight into feeding habits of ladybird beetles.</title>
        <authorList>
            <person name="Li H.-S."/>
            <person name="Huang Y.-H."/>
            <person name="Pang H."/>
        </authorList>
    </citation>
    <scope>NUCLEOTIDE SEQUENCE [LARGE SCALE GENOMIC DNA]</scope>
    <source>
        <strain evidence="9">SYSU_2023b</strain>
        <tissue evidence="9">Whole body</tissue>
    </source>
</reference>
<dbReference type="Gene3D" id="3.40.50.300">
    <property type="entry name" value="P-loop containing nucleotide triphosphate hydrolases"/>
    <property type="match status" value="1"/>
</dbReference>
<dbReference type="GO" id="GO:0010468">
    <property type="term" value="P:regulation of gene expression"/>
    <property type="evidence" value="ECO:0007669"/>
    <property type="project" value="UniProtKB-ARBA"/>
</dbReference>
<keyword evidence="3" id="KW-0378">Hydrolase</keyword>
<dbReference type="InterPro" id="IPR014014">
    <property type="entry name" value="RNA_helicase_DEAD_Q_motif"/>
</dbReference>
<dbReference type="AlphaFoldDB" id="A0AAW1VFQ3"/>
<evidence type="ECO:0000313" key="9">
    <source>
        <dbReference type="EMBL" id="KAK9892603.1"/>
    </source>
</evidence>
<evidence type="ECO:0000256" key="4">
    <source>
        <dbReference type="ARBA" id="ARBA00022806"/>
    </source>
</evidence>
<keyword evidence="10" id="KW-1185">Reference proteome</keyword>
<evidence type="ECO:0000259" key="8">
    <source>
        <dbReference type="PROSITE" id="PS51195"/>
    </source>
</evidence>
<dbReference type="EC" id="3.6.4.13" evidence="1"/>
<dbReference type="PANTHER" id="PTHR47958">
    <property type="entry name" value="ATP-DEPENDENT RNA HELICASE DBP3"/>
    <property type="match status" value="1"/>
</dbReference>
<evidence type="ECO:0000256" key="6">
    <source>
        <dbReference type="PROSITE-ProRule" id="PRU00552"/>
    </source>
</evidence>
<evidence type="ECO:0000256" key="3">
    <source>
        <dbReference type="ARBA" id="ARBA00022801"/>
    </source>
</evidence>
<evidence type="ECO:0000313" key="10">
    <source>
        <dbReference type="Proteomes" id="UP001431783"/>
    </source>
</evidence>
<feature type="short sequence motif" description="Q motif" evidence="6">
    <location>
        <begin position="96"/>
        <end position="124"/>
    </location>
</feature>
<feature type="region of interest" description="Disordered" evidence="7">
    <location>
        <begin position="163"/>
        <end position="189"/>
    </location>
</feature>
<keyword evidence="5" id="KW-0067">ATP-binding</keyword>
<dbReference type="GO" id="GO:0003676">
    <property type="term" value="F:nucleic acid binding"/>
    <property type="evidence" value="ECO:0007669"/>
    <property type="project" value="InterPro"/>
</dbReference>
<dbReference type="GO" id="GO:0003724">
    <property type="term" value="F:RNA helicase activity"/>
    <property type="evidence" value="ECO:0007669"/>
    <property type="project" value="UniProtKB-EC"/>
</dbReference>
<feature type="compositionally biased region" description="Polar residues" evidence="7">
    <location>
        <begin position="163"/>
        <end position="177"/>
    </location>
</feature>
<keyword evidence="2" id="KW-0547">Nucleotide-binding</keyword>